<dbReference type="RefSeq" id="WP_009643507.1">
    <property type="nucleotide sequence ID" value="NZ_JALU01000015.1"/>
</dbReference>
<keyword evidence="3" id="KW-0808">Transferase</keyword>
<evidence type="ECO:0000313" key="3">
    <source>
        <dbReference type="EMBL" id="EUC52730.1"/>
    </source>
</evidence>
<dbReference type="Gene3D" id="3.30.110.40">
    <property type="entry name" value="TusA-like domain"/>
    <property type="match status" value="1"/>
</dbReference>
<name>X8ISD9_9FIRM</name>
<comment type="caution">
    <text evidence="3">The sequence shown here is derived from an EMBL/GenBank/DDBJ whole genome shotgun (WGS) entry which is preliminary data.</text>
</comment>
<dbReference type="AlphaFoldDB" id="X8ISD9"/>
<gene>
    <name evidence="3" type="ORF">HMPREF0581_1432</name>
</gene>
<organism evidence="3 4">
    <name type="scientific">Mogibacterium timidum ATCC 33093</name>
    <dbReference type="NCBI Taxonomy" id="1401079"/>
    <lineage>
        <taxon>Bacteria</taxon>
        <taxon>Bacillati</taxon>
        <taxon>Bacillota</taxon>
        <taxon>Clostridia</taxon>
        <taxon>Peptostreptococcales</taxon>
        <taxon>Anaerovoracaceae</taxon>
        <taxon>Mogibacterium</taxon>
    </lineage>
</organism>
<dbReference type="EMBL" id="JALU01000015">
    <property type="protein sequence ID" value="EUC52730.1"/>
    <property type="molecule type" value="Genomic_DNA"/>
</dbReference>
<comment type="similarity">
    <text evidence="1">Belongs to the sulfur carrier protein TusA family.</text>
</comment>
<dbReference type="Pfam" id="PF01206">
    <property type="entry name" value="TusA"/>
    <property type="match status" value="1"/>
</dbReference>
<protein>
    <submittedName>
        <fullName evidence="3">Sulfurtransferase TusA</fullName>
    </submittedName>
</protein>
<evidence type="ECO:0000259" key="2">
    <source>
        <dbReference type="Pfam" id="PF01206"/>
    </source>
</evidence>
<evidence type="ECO:0000313" key="4">
    <source>
        <dbReference type="Proteomes" id="UP000022645"/>
    </source>
</evidence>
<sequence>MEKIVRDVKGQDCPIPLITLKDALKDAEPGQVIDISFTCPEALNTLPDYCDEHELEILSLDRQADRSWKITIRNH</sequence>
<dbReference type="PANTHER" id="PTHR33279:SF6">
    <property type="entry name" value="SULFUR CARRIER PROTEIN YEDF-RELATED"/>
    <property type="match status" value="1"/>
</dbReference>
<proteinExistence type="inferred from homology"/>
<evidence type="ECO:0000256" key="1">
    <source>
        <dbReference type="ARBA" id="ARBA00008984"/>
    </source>
</evidence>
<dbReference type="InterPro" id="IPR001455">
    <property type="entry name" value="TusA-like"/>
</dbReference>
<dbReference type="PANTHER" id="PTHR33279">
    <property type="entry name" value="SULFUR CARRIER PROTEIN YEDF-RELATED"/>
    <property type="match status" value="1"/>
</dbReference>
<reference evidence="3 4" key="1">
    <citation type="submission" date="2014-01" db="EMBL/GenBank/DDBJ databases">
        <authorList>
            <person name="Durkin A.S."/>
            <person name="McCorrison J."/>
            <person name="Torralba M."/>
            <person name="Gillis M."/>
            <person name="Haft D.H."/>
            <person name="Methe B."/>
            <person name="Sutton G."/>
            <person name="Nelson K.E."/>
        </authorList>
    </citation>
    <scope>NUCLEOTIDE SEQUENCE [LARGE SCALE GENOMIC DNA]</scope>
    <source>
        <strain evidence="3 4">ATCC 33093</strain>
    </source>
</reference>
<feature type="domain" description="UPF0033" evidence="2">
    <location>
        <begin position="7"/>
        <end position="73"/>
    </location>
</feature>
<dbReference type="InterPro" id="IPR036868">
    <property type="entry name" value="TusA-like_sf"/>
</dbReference>
<dbReference type="SUPFAM" id="SSF64307">
    <property type="entry name" value="SirA-like"/>
    <property type="match status" value="1"/>
</dbReference>
<dbReference type="Proteomes" id="UP000022645">
    <property type="component" value="Unassembled WGS sequence"/>
</dbReference>
<dbReference type="GO" id="GO:0016740">
    <property type="term" value="F:transferase activity"/>
    <property type="evidence" value="ECO:0007669"/>
    <property type="project" value="UniProtKB-KW"/>
</dbReference>
<dbReference type="CDD" id="cd00291">
    <property type="entry name" value="SirA_YedF_YeeD"/>
    <property type="match status" value="1"/>
</dbReference>
<accession>X8ISD9</accession>